<proteinExistence type="predicted"/>
<dbReference type="EMBL" id="CP007770">
    <property type="protein sequence ID" value="AJC87777.1"/>
    <property type="molecule type" value="Genomic_DNA"/>
</dbReference>
<evidence type="ECO:0000313" key="1">
    <source>
        <dbReference type="EMBL" id="AJC87777.1"/>
    </source>
</evidence>
<dbReference type="STRING" id="1031564.CINS_0813"/>
<dbReference type="Proteomes" id="UP000031163">
    <property type="component" value="Chromosome"/>
</dbReference>
<organism evidence="1 2">
    <name type="scientific">Campylobacter insulaenigrae NCTC 12927</name>
    <dbReference type="NCBI Taxonomy" id="1031564"/>
    <lineage>
        <taxon>Bacteria</taxon>
        <taxon>Pseudomonadati</taxon>
        <taxon>Campylobacterota</taxon>
        <taxon>Epsilonproteobacteria</taxon>
        <taxon>Campylobacterales</taxon>
        <taxon>Campylobacteraceae</taxon>
        <taxon>Campylobacter</taxon>
    </lineage>
</organism>
<dbReference type="RefSeq" id="WP_158336217.1">
    <property type="nucleotide sequence ID" value="NZ_CP007770.1"/>
</dbReference>
<protein>
    <submittedName>
        <fullName evidence="1">Uncharacterized protein</fullName>
    </submittedName>
</protein>
<gene>
    <name evidence="1" type="ORF">CINS_0813</name>
</gene>
<accession>A0A0A8H1E0</accession>
<dbReference type="KEGG" id="cis:CINS_0813"/>
<reference evidence="1 2" key="1">
    <citation type="journal article" date="2014" name="Genome Biol. Evol.">
        <title>Comparative Genomics of the Campylobacter lari Group.</title>
        <authorList>
            <person name="Miller W.G."/>
            <person name="Yee E."/>
            <person name="Chapman M.H."/>
            <person name="Smith T.P."/>
            <person name="Bono J.L."/>
            <person name="Huynh S."/>
            <person name="Parker C.T."/>
            <person name="Vandamme P."/>
            <person name="Luong K."/>
            <person name="Korlach J."/>
        </authorList>
    </citation>
    <scope>NUCLEOTIDE SEQUENCE [LARGE SCALE GENOMIC DNA]</scope>
    <source>
        <strain evidence="1 2">NCTC 12927</strain>
    </source>
</reference>
<dbReference type="GeneID" id="74432326"/>
<sequence length="52" mass="5872">MNFKPIQKNNKALEKARKIECLISELSSKGFELTKANSKSLVMKKGFDEVAK</sequence>
<name>A0A0A8H1E0_9BACT</name>
<dbReference type="HOGENOM" id="CLU_3077868_0_0_7"/>
<evidence type="ECO:0000313" key="2">
    <source>
        <dbReference type="Proteomes" id="UP000031163"/>
    </source>
</evidence>
<dbReference type="AlphaFoldDB" id="A0A0A8H1E0"/>